<evidence type="ECO:0008006" key="3">
    <source>
        <dbReference type="Google" id="ProtNLM"/>
    </source>
</evidence>
<dbReference type="AlphaFoldDB" id="A0A2N7PJH1"/>
<proteinExistence type="predicted"/>
<comment type="caution">
    <text evidence="1">The sequence shown here is derived from an EMBL/GenBank/DDBJ whole genome shotgun (WGS) entry which is preliminary data.</text>
</comment>
<dbReference type="InterPro" id="IPR036116">
    <property type="entry name" value="FN3_sf"/>
</dbReference>
<organism evidence="1 2">
    <name type="scientific">Caldimicrobium thiodismutans</name>
    <dbReference type="NCBI Taxonomy" id="1653476"/>
    <lineage>
        <taxon>Bacteria</taxon>
        <taxon>Pseudomonadati</taxon>
        <taxon>Thermodesulfobacteriota</taxon>
        <taxon>Thermodesulfobacteria</taxon>
        <taxon>Thermodesulfobacteriales</taxon>
        <taxon>Thermodesulfobacteriaceae</taxon>
        <taxon>Caldimicrobium</taxon>
    </lineage>
</organism>
<gene>
    <name evidence="1" type="ORF">C0197_03820</name>
</gene>
<accession>A0A2N7PJH1</accession>
<reference evidence="1 2" key="1">
    <citation type="submission" date="2018-01" db="EMBL/GenBank/DDBJ databases">
        <title>Metagenomic assembled genomes from two thermal pools in the Uzon Caldera, Kamchatka, Russia.</title>
        <authorList>
            <person name="Wilkins L."/>
            <person name="Ettinger C."/>
        </authorList>
    </citation>
    <scope>NUCLEOTIDE SEQUENCE [LARGE SCALE GENOMIC DNA]</scope>
    <source>
        <strain evidence="1">ZAV-15</strain>
    </source>
</reference>
<dbReference type="EMBL" id="PNIE01000053">
    <property type="protein sequence ID" value="PMP62803.1"/>
    <property type="molecule type" value="Genomic_DNA"/>
</dbReference>
<evidence type="ECO:0000313" key="1">
    <source>
        <dbReference type="EMBL" id="PMP62803.1"/>
    </source>
</evidence>
<dbReference type="SUPFAM" id="SSF49265">
    <property type="entry name" value="Fibronectin type III"/>
    <property type="match status" value="1"/>
</dbReference>
<dbReference type="Proteomes" id="UP000235731">
    <property type="component" value="Unassembled WGS sequence"/>
</dbReference>
<sequence length="239" mass="27836">MRIEKIFLSLLIIFLFLLQGCGKKSPPLPIEKSIPQGADLTLEPTPNGINLWITLPEKTQGGYTLTKIQYVEIEKKEESIEKGGKLKIKSFKIKPNLHSAGRLFLYTDTDLKSGYKYTYRLRIKKDFLVATPFLPERVIYWSDPPSWVRDLNLILSSPRELTLKWNPPLFNLKGAPLMGELFYTIERVKNGKIEYLNIRETYFKDKFTENEKSCYRVRALLNYYGTFLPGPFSEYLCYP</sequence>
<evidence type="ECO:0000313" key="2">
    <source>
        <dbReference type="Proteomes" id="UP000235731"/>
    </source>
</evidence>
<name>A0A2N7PJH1_9BACT</name>
<protein>
    <recommendedName>
        <fullName evidence="3">Fibronectin type-III domain-containing protein</fullName>
    </recommendedName>
</protein>
<dbReference type="PROSITE" id="PS51257">
    <property type="entry name" value="PROKAR_LIPOPROTEIN"/>
    <property type="match status" value="1"/>
</dbReference>